<evidence type="ECO:0000256" key="2">
    <source>
        <dbReference type="ARBA" id="ARBA00022448"/>
    </source>
</evidence>
<comment type="caution">
    <text evidence="18">The sequence shown here is derived from an EMBL/GenBank/DDBJ whole genome shotgun (WGS) entry which is preliminary data.</text>
</comment>
<keyword evidence="19" id="KW-1185">Reference proteome</keyword>
<feature type="chain" id="PRO_5001912819" evidence="15">
    <location>
        <begin position="41"/>
        <end position="748"/>
    </location>
</feature>
<dbReference type="EMBL" id="JOKM01000104">
    <property type="protein sequence ID" value="KGB21063.1"/>
    <property type="molecule type" value="Genomic_DNA"/>
</dbReference>
<keyword evidence="8" id="KW-0406">Ion transport</keyword>
<proteinExistence type="inferred from homology"/>
<evidence type="ECO:0000256" key="12">
    <source>
        <dbReference type="PROSITE-ProRule" id="PRU01360"/>
    </source>
</evidence>
<name>A0A095AW99_9PROT</name>
<evidence type="ECO:0000256" key="15">
    <source>
        <dbReference type="SAM" id="SignalP"/>
    </source>
</evidence>
<accession>A0A095AW99</accession>
<evidence type="ECO:0000256" key="7">
    <source>
        <dbReference type="ARBA" id="ARBA00023004"/>
    </source>
</evidence>
<evidence type="ECO:0000256" key="3">
    <source>
        <dbReference type="ARBA" id="ARBA00022452"/>
    </source>
</evidence>
<dbReference type="GO" id="GO:0009279">
    <property type="term" value="C:cell outer membrane"/>
    <property type="evidence" value="ECO:0007669"/>
    <property type="project" value="UniProtKB-SubCell"/>
</dbReference>
<dbReference type="RefSeq" id="WP_035382207.1">
    <property type="nucleotide sequence ID" value="NZ_JACAOJ010000012.1"/>
</dbReference>
<keyword evidence="10 12" id="KW-0472">Membrane</keyword>
<dbReference type="InterPro" id="IPR000531">
    <property type="entry name" value="Beta-barrel_TonB"/>
</dbReference>
<evidence type="ECO:0000256" key="8">
    <source>
        <dbReference type="ARBA" id="ARBA00023065"/>
    </source>
</evidence>
<keyword evidence="7" id="KW-0408">Iron</keyword>
<comment type="subcellular location">
    <subcellularLocation>
        <location evidence="1 12">Cell outer membrane</location>
        <topology evidence="1 12">Multi-pass membrane protein</topology>
    </subcellularLocation>
</comment>
<keyword evidence="5 12" id="KW-0812">Transmembrane</keyword>
<keyword evidence="3 12" id="KW-1134">Transmembrane beta strand</keyword>
<evidence type="ECO:0000256" key="5">
    <source>
        <dbReference type="ARBA" id="ARBA00022692"/>
    </source>
</evidence>
<keyword evidence="11 12" id="KW-0998">Cell outer membrane</keyword>
<evidence type="ECO:0000256" key="10">
    <source>
        <dbReference type="ARBA" id="ARBA00023136"/>
    </source>
</evidence>
<dbReference type="Pfam" id="PF07715">
    <property type="entry name" value="Plug"/>
    <property type="match status" value="1"/>
</dbReference>
<dbReference type="Gene3D" id="2.170.130.10">
    <property type="entry name" value="TonB-dependent receptor, plug domain"/>
    <property type="match status" value="1"/>
</dbReference>
<evidence type="ECO:0000313" key="18">
    <source>
        <dbReference type="EMBL" id="KGB21063.1"/>
    </source>
</evidence>
<evidence type="ECO:0000256" key="9">
    <source>
        <dbReference type="ARBA" id="ARBA00023077"/>
    </source>
</evidence>
<dbReference type="GO" id="GO:0015344">
    <property type="term" value="F:siderophore uptake transmembrane transporter activity"/>
    <property type="evidence" value="ECO:0007669"/>
    <property type="project" value="TreeGrafter"/>
</dbReference>
<protein>
    <submittedName>
        <fullName evidence="18">TonB-dependent receptor</fullName>
    </submittedName>
</protein>
<keyword evidence="6 15" id="KW-0732">Signal</keyword>
<evidence type="ECO:0000256" key="4">
    <source>
        <dbReference type="ARBA" id="ARBA00022496"/>
    </source>
</evidence>
<reference evidence="18 19" key="1">
    <citation type="submission" date="2014-06" db="EMBL/GenBank/DDBJ databases">
        <title>Functional and comparative genomic analyses of the Drosophila gut microbiota identify candidate symbiosis factors.</title>
        <authorList>
            <person name="Newell P.D."/>
            <person name="Chaston J.M."/>
            <person name="Douglas A.E."/>
        </authorList>
    </citation>
    <scope>NUCLEOTIDE SEQUENCE [LARGE SCALE GENOMIC DNA]</scope>
    <source>
        <strain evidence="18 19">DmCS_006</strain>
    </source>
</reference>
<keyword evidence="4" id="KW-0410">Iron transport</keyword>
<dbReference type="InterPro" id="IPR012910">
    <property type="entry name" value="Plug_dom"/>
</dbReference>
<feature type="compositionally biased region" description="Polar residues" evidence="14">
    <location>
        <begin position="53"/>
        <end position="70"/>
    </location>
</feature>
<keyword evidence="9 13" id="KW-0798">TonB box</keyword>
<dbReference type="PANTHER" id="PTHR32552">
    <property type="entry name" value="FERRICHROME IRON RECEPTOR-RELATED"/>
    <property type="match status" value="1"/>
</dbReference>
<evidence type="ECO:0000259" key="17">
    <source>
        <dbReference type="Pfam" id="PF07715"/>
    </source>
</evidence>
<feature type="region of interest" description="Disordered" evidence="14">
    <location>
        <begin position="42"/>
        <end position="87"/>
    </location>
</feature>
<dbReference type="InterPro" id="IPR039426">
    <property type="entry name" value="TonB-dep_rcpt-like"/>
</dbReference>
<dbReference type="PROSITE" id="PS52016">
    <property type="entry name" value="TONB_DEPENDENT_REC_3"/>
    <property type="match status" value="1"/>
</dbReference>
<evidence type="ECO:0000256" key="6">
    <source>
        <dbReference type="ARBA" id="ARBA00022729"/>
    </source>
</evidence>
<evidence type="ECO:0000313" key="19">
    <source>
        <dbReference type="Proteomes" id="UP000029448"/>
    </source>
</evidence>
<dbReference type="PANTHER" id="PTHR32552:SF68">
    <property type="entry name" value="FERRICHROME OUTER MEMBRANE TRANSPORTER_PHAGE RECEPTOR"/>
    <property type="match status" value="1"/>
</dbReference>
<feature type="domain" description="TonB-dependent receptor-like beta-barrel" evidence="16">
    <location>
        <begin position="289"/>
        <end position="708"/>
    </location>
</feature>
<comment type="similarity">
    <text evidence="12 13">Belongs to the TonB-dependent receptor family.</text>
</comment>
<dbReference type="InterPro" id="IPR037066">
    <property type="entry name" value="Plug_dom_sf"/>
</dbReference>
<organism evidence="18 19">
    <name type="scientific">Acetobacter tropicalis</name>
    <dbReference type="NCBI Taxonomy" id="104102"/>
    <lineage>
        <taxon>Bacteria</taxon>
        <taxon>Pseudomonadati</taxon>
        <taxon>Pseudomonadota</taxon>
        <taxon>Alphaproteobacteria</taxon>
        <taxon>Acetobacterales</taxon>
        <taxon>Acetobacteraceae</taxon>
        <taxon>Acetobacter</taxon>
    </lineage>
</organism>
<evidence type="ECO:0000256" key="1">
    <source>
        <dbReference type="ARBA" id="ARBA00004571"/>
    </source>
</evidence>
<evidence type="ECO:0000256" key="14">
    <source>
        <dbReference type="SAM" id="MobiDB-lite"/>
    </source>
</evidence>
<feature type="signal peptide" evidence="15">
    <location>
        <begin position="1"/>
        <end position="40"/>
    </location>
</feature>
<dbReference type="Pfam" id="PF00593">
    <property type="entry name" value="TonB_dep_Rec_b-barrel"/>
    <property type="match status" value="1"/>
</dbReference>
<evidence type="ECO:0000256" key="11">
    <source>
        <dbReference type="ARBA" id="ARBA00023237"/>
    </source>
</evidence>
<dbReference type="Gene3D" id="2.40.170.20">
    <property type="entry name" value="TonB-dependent receptor, beta-barrel domain"/>
    <property type="match status" value="1"/>
</dbReference>
<evidence type="ECO:0000256" key="13">
    <source>
        <dbReference type="RuleBase" id="RU003357"/>
    </source>
</evidence>
<dbReference type="PATRIC" id="fig|104102.7.peg.3177"/>
<dbReference type="STRING" id="104102.AtDm6_3223"/>
<evidence type="ECO:0000259" key="16">
    <source>
        <dbReference type="Pfam" id="PF00593"/>
    </source>
</evidence>
<dbReference type="SUPFAM" id="SSF56935">
    <property type="entry name" value="Porins"/>
    <property type="match status" value="1"/>
</dbReference>
<feature type="domain" description="TonB-dependent receptor plug" evidence="17">
    <location>
        <begin position="94"/>
        <end position="205"/>
    </location>
</feature>
<keyword evidence="2 12" id="KW-0813">Transport</keyword>
<keyword evidence="18" id="KW-0675">Receptor</keyword>
<dbReference type="AlphaFoldDB" id="A0A095AW99"/>
<sequence>MLRLSFSPLKNHLYVNRRLRPNHAVLAYAFLSILPSSAHAAEAGLPPVDPSKQGHQTQPTHAGKASSPTRATAKEEISVSTRRRSDAQIAESHLRSIPGAATVIDAQQVLKGRNLTNADALAFQPGVFAQASGGGDGLRISVRGSGIQTGVNYFRSGMLMMFDGLPVTTPAGTPYELFESLGLQYTEVLRGANSFDYGGLQLGGAINYVTQTGYNSQKYQARAEAGSFGYVKEQLSSGQVLGKFDYYISLTNSYRGGYQHNTEATSFGVNANFGYKFNDRVSTRLFFRYRQTRNGWAGFLTRDQILKNPKQAQQPYQEWGSDRIQPGTKYYADMTTIKIDDKSKIELGFNYQDAPIDIQYARFSQVWGYKTVAGVLNYDRHDILGGHKSDTRFGILTYTDLEAWQTNRVRVQSGNFAGYPIGTSLRHVTYGGTENYFHLRNNTELFHNFWLTTAGALAFIQKSSDVPSPGPSNPFNTSSINFIPRAGFRYQPDKHVEIYGNVSRSLQPPNDWNYNYAGSYYPSTSPQAGMNATAGKLRNQTATTFEIGTTGHYAGNQWALTYYHSSVHNELLAVMTPESAAQGTSIYGNASPTEHQGVEFSLDTTLYKWRKNRLSLRNAYTWQDFHYKHDSVFGKNRLPGIPEHFYQGGINLDLANGFYAGFDAQVSSKVGAAYDMTYFAPSYHIFNAHLGYSWPNKHRTVFLNFNNLANTHYASIVVPGYIAGGSQLSVMQPGDGFGVFGGISLGFN</sequence>
<dbReference type="Proteomes" id="UP000029448">
    <property type="component" value="Unassembled WGS sequence"/>
</dbReference>
<dbReference type="GeneID" id="89479689"/>
<dbReference type="InterPro" id="IPR036942">
    <property type="entry name" value="Beta-barrel_TonB_sf"/>
</dbReference>
<gene>
    <name evidence="18" type="ORF">AtDm6_3223</name>
</gene>